<dbReference type="PROSITE" id="PS51257">
    <property type="entry name" value="PROKAR_LIPOPROTEIN"/>
    <property type="match status" value="1"/>
</dbReference>
<organism evidence="3 4">
    <name type="scientific">Viridibacillus arenosi FSL R5-213</name>
    <dbReference type="NCBI Taxonomy" id="1227360"/>
    <lineage>
        <taxon>Bacteria</taxon>
        <taxon>Bacillati</taxon>
        <taxon>Bacillota</taxon>
        <taxon>Bacilli</taxon>
        <taxon>Bacillales</taxon>
        <taxon>Caryophanaceae</taxon>
        <taxon>Viridibacillus</taxon>
    </lineage>
</organism>
<dbReference type="Gene3D" id="3.30.1380.10">
    <property type="match status" value="1"/>
</dbReference>
<accession>W4EQI9</accession>
<protein>
    <submittedName>
        <fullName evidence="3">D-alanyl-D-alanine carboxypeptidase</fullName>
    </submittedName>
</protein>
<dbReference type="CDD" id="cd14852">
    <property type="entry name" value="LD-carboxypeptidase"/>
    <property type="match status" value="1"/>
</dbReference>
<dbReference type="InterPro" id="IPR058193">
    <property type="entry name" value="VanY/YodJ_core_dom"/>
</dbReference>
<dbReference type="EMBL" id="ASQA01000033">
    <property type="protein sequence ID" value="ETT82860.1"/>
    <property type="molecule type" value="Genomic_DNA"/>
</dbReference>
<proteinExistence type="predicted"/>
<feature type="compositionally biased region" description="Basic and acidic residues" evidence="1">
    <location>
        <begin position="50"/>
        <end position="67"/>
    </location>
</feature>
<dbReference type="Proteomes" id="UP000019062">
    <property type="component" value="Unassembled WGS sequence"/>
</dbReference>
<dbReference type="PANTHER" id="PTHR34385">
    <property type="entry name" value="D-ALANYL-D-ALANINE CARBOXYPEPTIDASE"/>
    <property type="match status" value="1"/>
</dbReference>
<feature type="region of interest" description="Disordered" evidence="1">
    <location>
        <begin position="31"/>
        <end position="67"/>
    </location>
</feature>
<dbReference type="Pfam" id="PF02557">
    <property type="entry name" value="VanY"/>
    <property type="match status" value="1"/>
</dbReference>
<evidence type="ECO:0000256" key="1">
    <source>
        <dbReference type="SAM" id="MobiDB-lite"/>
    </source>
</evidence>
<dbReference type="AlphaFoldDB" id="W4EQI9"/>
<comment type="caution">
    <text evidence="3">The sequence shown here is derived from an EMBL/GenBank/DDBJ whole genome shotgun (WGS) entry which is preliminary data.</text>
</comment>
<evidence type="ECO:0000259" key="2">
    <source>
        <dbReference type="Pfam" id="PF02557"/>
    </source>
</evidence>
<name>W4EQI9_9BACL</name>
<dbReference type="PANTHER" id="PTHR34385:SF1">
    <property type="entry name" value="PEPTIDOGLYCAN L-ALANYL-D-GLUTAMATE ENDOPEPTIDASE CWLK"/>
    <property type="match status" value="1"/>
</dbReference>
<dbReference type="PATRIC" id="fig|1227360.4.peg.2685"/>
<dbReference type="MEROPS" id="M15.024"/>
<keyword evidence="4" id="KW-1185">Reference proteome</keyword>
<keyword evidence="3" id="KW-0378">Hydrolase</keyword>
<dbReference type="InterPro" id="IPR052179">
    <property type="entry name" value="DD-CPase-like"/>
</dbReference>
<gene>
    <name evidence="3" type="ORF">C176_13162</name>
</gene>
<dbReference type="GO" id="GO:0006508">
    <property type="term" value="P:proteolysis"/>
    <property type="evidence" value="ECO:0007669"/>
    <property type="project" value="InterPro"/>
</dbReference>
<dbReference type="InterPro" id="IPR009045">
    <property type="entry name" value="Zn_M74/Hedgehog-like"/>
</dbReference>
<keyword evidence="3" id="KW-0645">Protease</keyword>
<evidence type="ECO:0000313" key="4">
    <source>
        <dbReference type="Proteomes" id="UP000019062"/>
    </source>
</evidence>
<keyword evidence="3" id="KW-0121">Carboxypeptidase</keyword>
<dbReference type="RefSeq" id="WP_038185988.1">
    <property type="nucleotide sequence ID" value="NZ_ASQA01000033.1"/>
</dbReference>
<feature type="domain" description="D-alanyl-D-alanine carboxypeptidase-like core" evidence="2">
    <location>
        <begin position="110"/>
        <end position="236"/>
    </location>
</feature>
<dbReference type="GO" id="GO:0004180">
    <property type="term" value="F:carboxypeptidase activity"/>
    <property type="evidence" value="ECO:0007669"/>
    <property type="project" value="UniProtKB-KW"/>
</dbReference>
<dbReference type="InterPro" id="IPR003709">
    <property type="entry name" value="VanY-like_core_dom"/>
</dbReference>
<dbReference type="eggNOG" id="COG1876">
    <property type="taxonomic scope" value="Bacteria"/>
</dbReference>
<sequence>MSKNNHIEFPFKMMASFAVFALIMSGCGNKDAENKDEQSSKTTETFQEDVDSKESLETQNPKKNEQEVVRDAGGYIVGQELPKEATYISDLLIASKRYPLPADFAPGEDPEARAAFEELNAAGILEGYTFNAFSTYRSYDRQVELYANYVNRDGKEAADTYSARPGYSEHQTGLAFDIGEVGSEQFFADEGFGKTEAGKWLAKNAHKYGFIMRYPKGKENVTGYMHESWHFRYVGKDIAKDIYNNKSTLEEYLEIEK</sequence>
<dbReference type="SUPFAM" id="SSF55166">
    <property type="entry name" value="Hedgehog/DD-peptidase"/>
    <property type="match status" value="1"/>
</dbReference>
<reference evidence="3 4" key="1">
    <citation type="journal article" date="2014" name="BMC Genomics">
        <title>Genomic comparison of sporeforming bacilli isolated from milk.</title>
        <authorList>
            <person name="Moreno Switt A.I."/>
            <person name="Andrus A.D."/>
            <person name="Ranieri M.L."/>
            <person name="Orsi R.H."/>
            <person name="Ivy R."/>
            <person name="den Bakker H.C."/>
            <person name="Martin N.H."/>
            <person name="Wiedmann M."/>
            <person name="Boor K.J."/>
        </authorList>
    </citation>
    <scope>NUCLEOTIDE SEQUENCE [LARGE SCALE GENOMIC DNA]</scope>
    <source>
        <strain evidence="3 4">FSL R5-213</strain>
    </source>
</reference>
<evidence type="ECO:0000313" key="3">
    <source>
        <dbReference type="EMBL" id="ETT82860.1"/>
    </source>
</evidence>